<dbReference type="InterPro" id="IPR000048">
    <property type="entry name" value="IQ_motif_EF-hand-BS"/>
</dbReference>
<proteinExistence type="inferred from homology"/>
<name>A0ABR2DUS7_9ROSI</name>
<reference evidence="3 4" key="1">
    <citation type="journal article" date="2024" name="G3 (Bethesda)">
        <title>Genome assembly of Hibiscus sabdariffa L. provides insights into metabolisms of medicinal natural products.</title>
        <authorList>
            <person name="Kim T."/>
        </authorList>
    </citation>
    <scope>NUCLEOTIDE SEQUENCE [LARGE SCALE GENOMIC DNA]</scope>
    <source>
        <strain evidence="3">TK-2024</strain>
        <tissue evidence="3">Old leaves</tissue>
    </source>
</reference>
<evidence type="ECO:0000256" key="2">
    <source>
        <dbReference type="ARBA" id="ARBA00024341"/>
    </source>
</evidence>
<keyword evidence="1" id="KW-0112">Calmodulin-binding</keyword>
<evidence type="ECO:0000313" key="3">
    <source>
        <dbReference type="EMBL" id="KAK8546078.1"/>
    </source>
</evidence>
<dbReference type="EMBL" id="JBBPBM010000023">
    <property type="protein sequence ID" value="KAK8546078.1"/>
    <property type="molecule type" value="Genomic_DNA"/>
</dbReference>
<dbReference type="PROSITE" id="PS50096">
    <property type="entry name" value="IQ"/>
    <property type="match status" value="2"/>
</dbReference>
<protein>
    <submittedName>
        <fullName evidence="3">Uncharacterized protein</fullName>
    </submittedName>
</protein>
<sequence>MKSKRWGWIFGRLNLKQCHPALTAPQQKSLCQATEEQRKHALNVAIATAAEASIAAAKVAAEVVRLFKYFRRFTTKDRNRAAIKIQAASRAHLAKKALRALRGLVKLQAIIRGEVEKSEPRTQR</sequence>
<evidence type="ECO:0000313" key="4">
    <source>
        <dbReference type="Proteomes" id="UP001472677"/>
    </source>
</evidence>
<dbReference type="Proteomes" id="UP001472677">
    <property type="component" value="Unassembled WGS sequence"/>
</dbReference>
<evidence type="ECO:0000256" key="1">
    <source>
        <dbReference type="ARBA" id="ARBA00022860"/>
    </source>
</evidence>
<comment type="caution">
    <text evidence="3">The sequence shown here is derived from an EMBL/GenBank/DDBJ whole genome shotgun (WGS) entry which is preliminary data.</text>
</comment>
<organism evidence="3 4">
    <name type="scientific">Hibiscus sabdariffa</name>
    <name type="common">roselle</name>
    <dbReference type="NCBI Taxonomy" id="183260"/>
    <lineage>
        <taxon>Eukaryota</taxon>
        <taxon>Viridiplantae</taxon>
        <taxon>Streptophyta</taxon>
        <taxon>Embryophyta</taxon>
        <taxon>Tracheophyta</taxon>
        <taxon>Spermatophyta</taxon>
        <taxon>Magnoliopsida</taxon>
        <taxon>eudicotyledons</taxon>
        <taxon>Gunneridae</taxon>
        <taxon>Pentapetalae</taxon>
        <taxon>rosids</taxon>
        <taxon>malvids</taxon>
        <taxon>Malvales</taxon>
        <taxon>Malvaceae</taxon>
        <taxon>Malvoideae</taxon>
        <taxon>Hibiscus</taxon>
    </lineage>
</organism>
<gene>
    <name evidence="3" type="ORF">V6N12_026882</name>
</gene>
<accession>A0ABR2DUS7</accession>
<comment type="similarity">
    <text evidence="2">Belongs to the IQD family.</text>
</comment>
<keyword evidence="4" id="KW-1185">Reference proteome</keyword>
<dbReference type="Pfam" id="PF00612">
    <property type="entry name" value="IQ"/>
    <property type="match status" value="1"/>
</dbReference>
<dbReference type="PANTHER" id="PTHR32295:SF212">
    <property type="entry name" value="CALMODULIN BINDING PROTEIN-RELATED"/>
    <property type="match status" value="1"/>
</dbReference>
<dbReference type="PANTHER" id="PTHR32295">
    <property type="entry name" value="IQ-DOMAIN 5-RELATED"/>
    <property type="match status" value="1"/>
</dbReference>